<dbReference type="PANTHER" id="PTHR45138:SF9">
    <property type="entry name" value="DIGUANYLATE CYCLASE DGCM-RELATED"/>
    <property type="match status" value="1"/>
</dbReference>
<reference evidence="2" key="1">
    <citation type="submission" date="2022-02" db="EMBL/GenBank/DDBJ databases">
        <authorList>
            <person name="Leng L."/>
        </authorList>
    </citation>
    <scope>NUCLEOTIDE SEQUENCE</scope>
    <source>
        <strain evidence="2">JI</strain>
    </source>
</reference>
<dbReference type="InterPro" id="IPR043128">
    <property type="entry name" value="Rev_trsase/Diguanyl_cyclase"/>
</dbReference>
<dbReference type="GO" id="GO:1902201">
    <property type="term" value="P:negative regulation of bacterial-type flagellum-dependent cell motility"/>
    <property type="evidence" value="ECO:0007669"/>
    <property type="project" value="TreeGrafter"/>
</dbReference>
<dbReference type="GO" id="GO:0043709">
    <property type="term" value="P:cell adhesion involved in single-species biofilm formation"/>
    <property type="evidence" value="ECO:0007669"/>
    <property type="project" value="TreeGrafter"/>
</dbReference>
<dbReference type="SUPFAM" id="SSF55073">
    <property type="entry name" value="Nucleotide cyclase"/>
    <property type="match status" value="1"/>
</dbReference>
<dbReference type="EMBL" id="JAKOAV010000069">
    <property type="protein sequence ID" value="MDF9410072.1"/>
    <property type="molecule type" value="Genomic_DNA"/>
</dbReference>
<keyword evidence="2" id="KW-0808">Transferase</keyword>
<dbReference type="Gene3D" id="3.30.70.270">
    <property type="match status" value="1"/>
</dbReference>
<dbReference type="InterPro" id="IPR000160">
    <property type="entry name" value="GGDEF_dom"/>
</dbReference>
<dbReference type="AlphaFoldDB" id="A0A9X4QB44"/>
<dbReference type="EC" id="2.7.7.65" evidence="2"/>
<protein>
    <submittedName>
        <fullName evidence="2">Diguanylate cyclase</fullName>
        <ecNumber evidence="2">2.7.7.65</ecNumber>
    </submittedName>
</protein>
<proteinExistence type="predicted"/>
<evidence type="ECO:0000259" key="1">
    <source>
        <dbReference type="PROSITE" id="PS50887"/>
    </source>
</evidence>
<dbReference type="NCBIfam" id="TIGR00254">
    <property type="entry name" value="GGDEF"/>
    <property type="match status" value="1"/>
</dbReference>
<comment type="caution">
    <text evidence="2">The sequence shown here is derived from an EMBL/GenBank/DDBJ whole genome shotgun (WGS) entry which is preliminary data.</text>
</comment>
<keyword evidence="2" id="KW-0548">Nucleotidyltransferase</keyword>
<feature type="domain" description="GGDEF" evidence="1">
    <location>
        <begin position="168"/>
        <end position="299"/>
    </location>
</feature>
<organism evidence="2 3">
    <name type="scientific">Pelotomaculum isophthalicicum JI</name>
    <dbReference type="NCBI Taxonomy" id="947010"/>
    <lineage>
        <taxon>Bacteria</taxon>
        <taxon>Bacillati</taxon>
        <taxon>Bacillota</taxon>
        <taxon>Clostridia</taxon>
        <taxon>Eubacteriales</taxon>
        <taxon>Desulfotomaculaceae</taxon>
        <taxon>Pelotomaculum</taxon>
    </lineage>
</organism>
<dbReference type="RefSeq" id="WP_277445618.1">
    <property type="nucleotide sequence ID" value="NZ_JAKOAV010000069.1"/>
</dbReference>
<dbReference type="GO" id="GO:0052621">
    <property type="term" value="F:diguanylate cyclase activity"/>
    <property type="evidence" value="ECO:0007669"/>
    <property type="project" value="UniProtKB-EC"/>
</dbReference>
<dbReference type="InterPro" id="IPR029787">
    <property type="entry name" value="Nucleotide_cyclase"/>
</dbReference>
<dbReference type="InterPro" id="IPR050469">
    <property type="entry name" value="Diguanylate_Cyclase"/>
</dbReference>
<dbReference type="PROSITE" id="PS50887">
    <property type="entry name" value="GGDEF"/>
    <property type="match status" value="1"/>
</dbReference>
<gene>
    <name evidence="2" type="ORF">L7E55_17315</name>
</gene>
<dbReference type="Pfam" id="PF00990">
    <property type="entry name" value="GGDEF"/>
    <property type="match status" value="1"/>
</dbReference>
<sequence length="316" mass="35947">MKKELFEELYCLSFSQIKEPARIVASLTNTFRKALNLRQVMVCCRNSEGYEIISSSPLINSDLEKIQQLKNCIQFELKDRNGINKGILYLVLKKRSEMTPKSRKICSAFATQISGLLALPEADYCGEQNYKKEIDHYKNLLIHDKLTGLYNRYYFEEQIKLLEGSDNYPVSMIMIDVDGLKIINDTMGHRFGDKALIIAAKLLKYTFRKEDIVTRIGGDEFVVMLARTPQKVAEQRCKKLSDAMFKYNNFNKIPPISLSTGCATSNGPEQPLADTLETADINMYSQKLKNRSTIKSSLLTNCRSFSILPSENTIGV</sequence>
<dbReference type="PANTHER" id="PTHR45138">
    <property type="entry name" value="REGULATORY COMPONENTS OF SENSORY TRANSDUCTION SYSTEM"/>
    <property type="match status" value="1"/>
</dbReference>
<dbReference type="Proteomes" id="UP001154312">
    <property type="component" value="Unassembled WGS sequence"/>
</dbReference>
<evidence type="ECO:0000313" key="2">
    <source>
        <dbReference type="EMBL" id="MDF9410072.1"/>
    </source>
</evidence>
<name>A0A9X4QB44_9FIRM</name>
<evidence type="ECO:0000313" key="3">
    <source>
        <dbReference type="Proteomes" id="UP001154312"/>
    </source>
</evidence>
<dbReference type="CDD" id="cd01949">
    <property type="entry name" value="GGDEF"/>
    <property type="match status" value="1"/>
</dbReference>
<accession>A0A9X4QB44</accession>
<keyword evidence="3" id="KW-1185">Reference proteome</keyword>
<dbReference type="GO" id="GO:0005886">
    <property type="term" value="C:plasma membrane"/>
    <property type="evidence" value="ECO:0007669"/>
    <property type="project" value="TreeGrafter"/>
</dbReference>
<dbReference type="SMART" id="SM00267">
    <property type="entry name" value="GGDEF"/>
    <property type="match status" value="1"/>
</dbReference>